<dbReference type="STRING" id="51028.A0A0N4VF19"/>
<dbReference type="PANTHER" id="PTHR14986">
    <property type="entry name" value="RURM1 PROTEIN"/>
    <property type="match status" value="1"/>
</dbReference>
<feature type="modified residue" description="1-thioglycine" evidence="5">
    <location>
        <position position="184"/>
    </location>
</feature>
<sequence>MKAHSDSTADSPSVAERVKDNICIEGDRHLQASHLKQLKRDCSGSEFYPHQNYGLQLCWNFANCDVLRDVYKLDMGPFGCNELREQMVHLNLEFSGGSEIVVGKKKFHQIDLPSDPSITIRDLIQWMMSSLIEKDKAYLLVANDTVRPGVLVLVNDVDWEVLSGVDTTLKEGDTVTFLSTIHGG</sequence>
<dbReference type="GO" id="GO:0005829">
    <property type="term" value="C:cytosol"/>
    <property type="evidence" value="ECO:0007669"/>
    <property type="project" value="UniProtKB-UniRule"/>
</dbReference>
<gene>
    <name evidence="7" type="ORF">EVEC_LOCUS8739</name>
</gene>
<comment type="function">
    <text evidence="5">Acts as a sulfur carrier required for 2-thiolation of mcm(5)S(2)U at tRNA wobble positions of cytosolic tRNA(Lys), tRNA(Glu) and tRNA(Gln). Serves as sulfur donor in tRNA 2-thiolation reaction by being thiocarboxylated (-COSH) at its C-terminus by the MOCS3/UBA4 homolog. The sulfur is then transferred to tRNA to form 2-thiolation of mcm(5)S(2)U. Also acts as a ubiquitin-like protein (UBL) that is covalently conjugated via an isopeptide bond to lysine residues of target proteins. The thiocarboxylated form serves as substrate for conjugation and oxidative stress specifically induces the formation of UBL-protein conjugates.</text>
</comment>
<reference evidence="9" key="1">
    <citation type="submission" date="2017-02" db="UniProtKB">
        <authorList>
            <consortium name="WormBaseParasite"/>
        </authorList>
    </citation>
    <scope>IDENTIFICATION</scope>
</reference>
<keyword evidence="1 5" id="KW-0963">Cytoplasm</keyword>
<evidence type="ECO:0000256" key="2">
    <source>
        <dbReference type="ARBA" id="ARBA00022499"/>
    </source>
</evidence>
<comment type="PTM">
    <text evidence="5">C-terminal thiocarboxylation occurs in 2 steps, it is first acyl-adenylated (-COAMP) via the hesA/moeB/thiF part of the MOCS3/UBA4 homolog, then thiocarboxylated (-COSH) via the rhodanese domain of the MOCS3/UBA4 homolog.</text>
</comment>
<dbReference type="OrthoDB" id="10248987at2759"/>
<dbReference type="InterPro" id="IPR015221">
    <property type="entry name" value="Urm1"/>
</dbReference>
<evidence type="ECO:0000256" key="5">
    <source>
        <dbReference type="HAMAP-Rule" id="MF_03048"/>
    </source>
</evidence>
<name>A0A0N4VF19_ENTVE</name>
<feature type="cross-link" description="Glycyl lysine isopeptide (Gly-Lys) (interchain with K-? in acceptor proteins)" evidence="5">
    <location>
        <position position="184"/>
    </location>
</feature>
<comment type="pathway">
    <text evidence="5 6">tRNA modification; 5-methoxycarbonylmethyl-2-thiouridine-tRNA biosynthesis.</text>
</comment>
<dbReference type="Proteomes" id="UP000274131">
    <property type="component" value="Unassembled WGS sequence"/>
</dbReference>
<dbReference type="Pfam" id="PF09138">
    <property type="entry name" value="Urm1"/>
    <property type="match status" value="1"/>
</dbReference>
<dbReference type="InterPro" id="IPR016155">
    <property type="entry name" value="Mopterin_synth/thiamin_S_b"/>
</dbReference>
<dbReference type="HAMAP" id="MF_03048">
    <property type="entry name" value="Urm1"/>
    <property type="match status" value="1"/>
</dbReference>
<dbReference type="WBParaSite" id="EVEC_0000931301-mRNA-1">
    <property type="protein sequence ID" value="EVEC_0000931301-mRNA-1"/>
    <property type="gene ID" value="EVEC_0000931301"/>
</dbReference>
<reference evidence="7 8" key="2">
    <citation type="submission" date="2018-10" db="EMBL/GenBank/DDBJ databases">
        <authorList>
            <consortium name="Pathogen Informatics"/>
        </authorList>
    </citation>
    <scope>NUCLEOTIDE SEQUENCE [LARGE SCALE GENOMIC DNA]</scope>
</reference>
<dbReference type="GO" id="GO:0034227">
    <property type="term" value="P:tRNA thio-modification"/>
    <property type="evidence" value="ECO:0007669"/>
    <property type="project" value="UniProtKB-UniRule"/>
</dbReference>
<dbReference type="InterPro" id="IPR012675">
    <property type="entry name" value="Beta-grasp_dom_sf"/>
</dbReference>
<dbReference type="UniPathway" id="UPA00988"/>
<evidence type="ECO:0000313" key="9">
    <source>
        <dbReference type="WBParaSite" id="EVEC_0000931301-mRNA-1"/>
    </source>
</evidence>
<keyword evidence="2 5" id="KW-1017">Isopeptide bond</keyword>
<dbReference type="Gene3D" id="3.10.20.30">
    <property type="match status" value="1"/>
</dbReference>
<protein>
    <recommendedName>
        <fullName evidence="5">Ubiquitin-related modifier 1 homolog</fullName>
    </recommendedName>
</protein>
<evidence type="ECO:0000256" key="4">
    <source>
        <dbReference type="ARBA" id="ARBA00022786"/>
    </source>
</evidence>
<organism evidence="9">
    <name type="scientific">Enterobius vermicularis</name>
    <name type="common">Human pinworm</name>
    <dbReference type="NCBI Taxonomy" id="51028"/>
    <lineage>
        <taxon>Eukaryota</taxon>
        <taxon>Metazoa</taxon>
        <taxon>Ecdysozoa</taxon>
        <taxon>Nematoda</taxon>
        <taxon>Chromadorea</taxon>
        <taxon>Rhabditida</taxon>
        <taxon>Spirurina</taxon>
        <taxon>Oxyuridomorpha</taxon>
        <taxon>Oxyuroidea</taxon>
        <taxon>Oxyuridae</taxon>
        <taxon>Enterobius</taxon>
    </lineage>
</organism>
<proteinExistence type="inferred from homology"/>
<dbReference type="CDD" id="cd01764">
    <property type="entry name" value="Ubl_Urm1"/>
    <property type="match status" value="1"/>
</dbReference>
<dbReference type="GO" id="GO:0002098">
    <property type="term" value="P:tRNA wobble uridine modification"/>
    <property type="evidence" value="ECO:0007669"/>
    <property type="project" value="UniProtKB-UniRule"/>
</dbReference>
<evidence type="ECO:0000313" key="7">
    <source>
        <dbReference type="EMBL" id="VDD93988.1"/>
    </source>
</evidence>
<evidence type="ECO:0000256" key="1">
    <source>
        <dbReference type="ARBA" id="ARBA00022490"/>
    </source>
</evidence>
<keyword evidence="4 5" id="KW-0833">Ubl conjugation pathway</keyword>
<keyword evidence="8" id="KW-1185">Reference proteome</keyword>
<dbReference type="GO" id="GO:0032447">
    <property type="term" value="P:protein urmylation"/>
    <property type="evidence" value="ECO:0007669"/>
    <property type="project" value="UniProtKB-UniRule"/>
</dbReference>
<comment type="similarity">
    <text evidence="5 6">Belongs to the URM1 family.</text>
</comment>
<dbReference type="EMBL" id="UXUI01009581">
    <property type="protein sequence ID" value="VDD93988.1"/>
    <property type="molecule type" value="Genomic_DNA"/>
</dbReference>
<evidence type="ECO:0000256" key="3">
    <source>
        <dbReference type="ARBA" id="ARBA00022694"/>
    </source>
</evidence>
<evidence type="ECO:0000256" key="6">
    <source>
        <dbReference type="RuleBase" id="RU361182"/>
    </source>
</evidence>
<keyword evidence="3 5" id="KW-0819">tRNA processing</keyword>
<evidence type="ECO:0000313" key="8">
    <source>
        <dbReference type="Proteomes" id="UP000274131"/>
    </source>
</evidence>
<dbReference type="AlphaFoldDB" id="A0A0N4VF19"/>
<accession>A0A0N4VF19</accession>
<comment type="subcellular location">
    <subcellularLocation>
        <location evidence="5 6">Cytoplasm</location>
    </subcellularLocation>
</comment>
<dbReference type="SUPFAM" id="SSF54285">
    <property type="entry name" value="MoaD/ThiS"/>
    <property type="match status" value="1"/>
</dbReference>